<reference evidence="2 3" key="1">
    <citation type="submission" date="2016-10" db="EMBL/GenBank/DDBJ databases">
        <authorList>
            <person name="Varghese N."/>
            <person name="Submissions S."/>
        </authorList>
    </citation>
    <scope>NUCLEOTIDE SEQUENCE [LARGE SCALE GENOMIC DNA]</scope>
    <source>
        <strain evidence="2 3">DSM 18839</strain>
    </source>
</reference>
<evidence type="ECO:0000313" key="2">
    <source>
        <dbReference type="EMBL" id="SDF94227.1"/>
    </source>
</evidence>
<evidence type="ECO:0000313" key="3">
    <source>
        <dbReference type="Proteomes" id="UP000198615"/>
    </source>
</evidence>
<keyword evidence="3" id="KW-1185">Reference proteome</keyword>
<evidence type="ECO:0008006" key="4">
    <source>
        <dbReference type="Google" id="ProtNLM"/>
    </source>
</evidence>
<dbReference type="AlphaFoldDB" id="A0A8G2EYS5"/>
<feature type="signal peptide" evidence="1">
    <location>
        <begin position="1"/>
        <end position="29"/>
    </location>
</feature>
<dbReference type="EMBL" id="FNBW01000008">
    <property type="protein sequence ID" value="SDF94227.1"/>
    <property type="molecule type" value="Genomic_DNA"/>
</dbReference>
<accession>A0A8G2EYS5</accession>
<sequence>MLDTLRRLSFAAALAVIAGAALSASPAEAQWAKVGSGETKVRLTHPIVDNTQATYTTRQQGGTPATQHAAMYQSKETRLARALVVYEEISSGDRLHSPADPEQIGNLIAQTRSAKPEFSEPFDVLSGARQFTVRRFSSGADLCFAFTRAWDQGKTEIVKAGNRAAWGFACANPNDAVANDTIADVLSGLTINDG</sequence>
<comment type="caution">
    <text evidence="2">The sequence shown here is derived from an EMBL/GenBank/DDBJ whole genome shotgun (WGS) entry which is preliminary data.</text>
</comment>
<evidence type="ECO:0000256" key="1">
    <source>
        <dbReference type="SAM" id="SignalP"/>
    </source>
</evidence>
<dbReference type="Proteomes" id="UP000198615">
    <property type="component" value="Unassembled WGS sequence"/>
</dbReference>
<organism evidence="2 3">
    <name type="scientific">Thalassobaculum litoreum DSM 18839</name>
    <dbReference type="NCBI Taxonomy" id="1123362"/>
    <lineage>
        <taxon>Bacteria</taxon>
        <taxon>Pseudomonadati</taxon>
        <taxon>Pseudomonadota</taxon>
        <taxon>Alphaproteobacteria</taxon>
        <taxon>Rhodospirillales</taxon>
        <taxon>Thalassobaculaceae</taxon>
        <taxon>Thalassobaculum</taxon>
    </lineage>
</organism>
<feature type="chain" id="PRO_5034725102" description="Secreted protein" evidence="1">
    <location>
        <begin position="30"/>
        <end position="194"/>
    </location>
</feature>
<gene>
    <name evidence="2" type="ORF">SAMN05660686_02830</name>
</gene>
<dbReference type="RefSeq" id="WP_093151185.1">
    <property type="nucleotide sequence ID" value="NZ_FNBW01000008.1"/>
</dbReference>
<proteinExistence type="predicted"/>
<keyword evidence="1" id="KW-0732">Signal</keyword>
<protein>
    <recommendedName>
        <fullName evidence="4">Secreted protein</fullName>
    </recommendedName>
</protein>
<name>A0A8G2EYS5_9PROT</name>